<accession>A0ABQ2IYU5</accession>
<dbReference type="Proteomes" id="UP000645517">
    <property type="component" value="Unassembled WGS sequence"/>
</dbReference>
<proteinExistence type="predicted"/>
<dbReference type="RefSeq" id="WP_189054381.1">
    <property type="nucleotide sequence ID" value="NZ_BMOR01000002.1"/>
</dbReference>
<keyword evidence="1" id="KW-0732">Signal</keyword>
<comment type="caution">
    <text evidence="2">The sequence shown here is derived from an EMBL/GenBank/DDBJ whole genome shotgun (WGS) entry which is preliminary data.</text>
</comment>
<evidence type="ECO:0000313" key="3">
    <source>
        <dbReference type="Proteomes" id="UP000645517"/>
    </source>
</evidence>
<feature type="chain" id="PRO_5045983397" evidence="1">
    <location>
        <begin position="24"/>
        <end position="126"/>
    </location>
</feature>
<evidence type="ECO:0000256" key="1">
    <source>
        <dbReference type="SAM" id="SignalP"/>
    </source>
</evidence>
<dbReference type="EMBL" id="BMOR01000002">
    <property type="protein sequence ID" value="GGN32225.1"/>
    <property type="molecule type" value="Genomic_DNA"/>
</dbReference>
<protein>
    <submittedName>
        <fullName evidence="2">Uncharacterized protein</fullName>
    </submittedName>
</protein>
<evidence type="ECO:0000313" key="2">
    <source>
        <dbReference type="EMBL" id="GGN32225.1"/>
    </source>
</evidence>
<name>A0ABQ2IYU5_9DEIO</name>
<keyword evidence="3" id="KW-1185">Reference proteome</keyword>
<organism evidence="2 3">
    <name type="scientific">Deinococcus daejeonensis</name>
    <dbReference type="NCBI Taxonomy" id="1007098"/>
    <lineage>
        <taxon>Bacteria</taxon>
        <taxon>Thermotogati</taxon>
        <taxon>Deinococcota</taxon>
        <taxon>Deinococci</taxon>
        <taxon>Deinococcales</taxon>
        <taxon>Deinococcaceae</taxon>
        <taxon>Deinococcus</taxon>
    </lineage>
</organism>
<reference evidence="3" key="1">
    <citation type="journal article" date="2019" name="Int. J. Syst. Evol. Microbiol.">
        <title>The Global Catalogue of Microorganisms (GCM) 10K type strain sequencing project: providing services to taxonomists for standard genome sequencing and annotation.</title>
        <authorList>
            <consortium name="The Broad Institute Genomics Platform"/>
            <consortium name="The Broad Institute Genome Sequencing Center for Infectious Disease"/>
            <person name="Wu L."/>
            <person name="Ma J."/>
        </authorList>
    </citation>
    <scope>NUCLEOTIDE SEQUENCE [LARGE SCALE GENOMIC DNA]</scope>
    <source>
        <strain evidence="3">JCM 16918</strain>
    </source>
</reference>
<feature type="signal peptide" evidence="1">
    <location>
        <begin position="1"/>
        <end position="23"/>
    </location>
</feature>
<sequence length="126" mass="13565">MRQLQLLAAVATLAAFLLPAALALPAPPLCRVTATYTPLWWGTSLGRLTVTLDPACPPDGVAFIRLGQYGGPGSRATGPTETLSPARPVITWTAQPRHRTVLWVSQSGRTYTVPTREVRAYAPEDQ</sequence>
<gene>
    <name evidence="2" type="ORF">GCM10010842_08710</name>
</gene>